<keyword evidence="8" id="KW-1185">Reference proteome</keyword>
<feature type="domain" description="YqgF/RNase H-like" evidence="6">
    <location>
        <begin position="14"/>
        <end position="116"/>
    </location>
</feature>
<evidence type="ECO:0000256" key="3">
    <source>
        <dbReference type="ARBA" id="ARBA00022722"/>
    </source>
</evidence>
<dbReference type="OrthoDB" id="9790539at2"/>
<dbReference type="SMART" id="SM00732">
    <property type="entry name" value="YqgFc"/>
    <property type="match status" value="1"/>
</dbReference>
<comment type="function">
    <text evidence="5">Could be a nuclease involved in processing of the 5'-end of pre-16S rRNA.</text>
</comment>
<dbReference type="EMBL" id="RKMH01000001">
    <property type="protein sequence ID" value="RPA66157.1"/>
    <property type="molecule type" value="Genomic_DNA"/>
</dbReference>
<dbReference type="GO" id="GO:0004518">
    <property type="term" value="F:nuclease activity"/>
    <property type="evidence" value="ECO:0007669"/>
    <property type="project" value="UniProtKB-KW"/>
</dbReference>
<evidence type="ECO:0000256" key="4">
    <source>
        <dbReference type="ARBA" id="ARBA00022801"/>
    </source>
</evidence>
<keyword evidence="1 5" id="KW-0963">Cytoplasm</keyword>
<dbReference type="Gene3D" id="3.30.420.140">
    <property type="entry name" value="YqgF/RNase H-like domain"/>
    <property type="match status" value="1"/>
</dbReference>
<evidence type="ECO:0000256" key="1">
    <source>
        <dbReference type="ARBA" id="ARBA00022490"/>
    </source>
</evidence>
<dbReference type="Pfam" id="PF03652">
    <property type="entry name" value="RuvX"/>
    <property type="match status" value="1"/>
</dbReference>
<dbReference type="FunFam" id="3.30.420.140:FF:000005">
    <property type="entry name" value="Putative pre-16S rRNA nuclease"/>
    <property type="match status" value="1"/>
</dbReference>
<keyword evidence="4 5" id="KW-0378">Hydrolase</keyword>
<keyword evidence="3 5" id="KW-0540">Nuclease</keyword>
<evidence type="ECO:0000256" key="2">
    <source>
        <dbReference type="ARBA" id="ARBA00022517"/>
    </source>
</evidence>
<comment type="caution">
    <text evidence="7">The sequence shown here is derived from an EMBL/GenBank/DDBJ whole genome shotgun (WGS) entry which is preliminary data.</text>
</comment>
<sequence>MADPEHDNQRTRRGRRLGIDVGSVRIGVAVCDPDGILATPVETVRRDTSGGSDVRRIAELAAEYEVVGIVIGLPKTLRNSEGVAAAAARTFGDDLTTAIHPVCVEYVDERLTTVTAAQALRASGRSAKASRSVIDQAAAVAILQGWLDARR</sequence>
<gene>
    <name evidence="7" type="primary">ruvX</name>
    <name evidence="7" type="ORF">EF294_00775</name>
</gene>
<dbReference type="EC" id="3.1.-.-" evidence="5"/>
<dbReference type="HAMAP" id="MF_00651">
    <property type="entry name" value="Nuclease_YqgF"/>
    <property type="match status" value="1"/>
</dbReference>
<dbReference type="InterPro" id="IPR006641">
    <property type="entry name" value="YqgF/RNaseH-like_dom"/>
</dbReference>
<evidence type="ECO:0000256" key="5">
    <source>
        <dbReference type="HAMAP-Rule" id="MF_00651"/>
    </source>
</evidence>
<comment type="similarity">
    <text evidence="5">Belongs to the YqgF HJR family.</text>
</comment>
<name>A0A3N4GXL1_9ACTN</name>
<dbReference type="NCBIfam" id="TIGR00250">
    <property type="entry name" value="RNAse_H_YqgF"/>
    <property type="match status" value="1"/>
</dbReference>
<dbReference type="InterPro" id="IPR037027">
    <property type="entry name" value="YqgF/RNaseH-like_dom_sf"/>
</dbReference>
<evidence type="ECO:0000259" key="6">
    <source>
        <dbReference type="SMART" id="SM00732"/>
    </source>
</evidence>
<evidence type="ECO:0000313" key="8">
    <source>
        <dbReference type="Proteomes" id="UP000267536"/>
    </source>
</evidence>
<proteinExistence type="inferred from homology"/>
<reference evidence="7 8" key="1">
    <citation type="submission" date="2018-11" db="EMBL/GenBank/DDBJ databases">
        <title>Draft genome sequence of Gordonia sp. RS15-1S isolated from rice stems.</title>
        <authorList>
            <person name="Muangham S."/>
        </authorList>
    </citation>
    <scope>NUCLEOTIDE SEQUENCE [LARGE SCALE GENOMIC DNA]</scope>
    <source>
        <strain evidence="7 8">RS15-1S</strain>
    </source>
</reference>
<dbReference type="GO" id="GO:0005829">
    <property type="term" value="C:cytosol"/>
    <property type="evidence" value="ECO:0007669"/>
    <property type="project" value="TreeGrafter"/>
</dbReference>
<dbReference type="AlphaFoldDB" id="A0A3N4GXL1"/>
<organism evidence="7 8">
    <name type="scientific">Gordonia oryzae</name>
    <dbReference type="NCBI Taxonomy" id="2487349"/>
    <lineage>
        <taxon>Bacteria</taxon>
        <taxon>Bacillati</taxon>
        <taxon>Actinomycetota</taxon>
        <taxon>Actinomycetes</taxon>
        <taxon>Mycobacteriales</taxon>
        <taxon>Gordoniaceae</taxon>
        <taxon>Gordonia</taxon>
    </lineage>
</organism>
<dbReference type="InterPro" id="IPR005227">
    <property type="entry name" value="YqgF"/>
</dbReference>
<dbReference type="RefSeq" id="WP_123925115.1">
    <property type="nucleotide sequence ID" value="NZ_JBPSDP010000002.1"/>
</dbReference>
<dbReference type="PANTHER" id="PTHR33317">
    <property type="entry name" value="POLYNUCLEOTIDYL TRANSFERASE, RIBONUCLEASE H-LIKE SUPERFAMILY PROTEIN"/>
    <property type="match status" value="1"/>
</dbReference>
<protein>
    <recommendedName>
        <fullName evidence="5">Putative pre-16S rRNA nuclease</fullName>
        <ecNumber evidence="5">3.1.-.-</ecNumber>
    </recommendedName>
</protein>
<dbReference type="InterPro" id="IPR012337">
    <property type="entry name" value="RNaseH-like_sf"/>
</dbReference>
<keyword evidence="2 5" id="KW-0690">Ribosome biogenesis</keyword>
<evidence type="ECO:0000313" key="7">
    <source>
        <dbReference type="EMBL" id="RPA66157.1"/>
    </source>
</evidence>
<dbReference type="SUPFAM" id="SSF53098">
    <property type="entry name" value="Ribonuclease H-like"/>
    <property type="match status" value="1"/>
</dbReference>
<accession>A0A3N4GXL1</accession>
<dbReference type="Proteomes" id="UP000267536">
    <property type="component" value="Unassembled WGS sequence"/>
</dbReference>
<dbReference type="PANTHER" id="PTHR33317:SF4">
    <property type="entry name" value="POLYNUCLEOTIDYL TRANSFERASE, RIBONUCLEASE H-LIKE SUPERFAMILY PROTEIN"/>
    <property type="match status" value="1"/>
</dbReference>
<comment type="subcellular location">
    <subcellularLocation>
        <location evidence="5">Cytoplasm</location>
    </subcellularLocation>
</comment>
<dbReference type="GO" id="GO:0000967">
    <property type="term" value="P:rRNA 5'-end processing"/>
    <property type="evidence" value="ECO:0007669"/>
    <property type="project" value="UniProtKB-UniRule"/>
</dbReference>
<dbReference type="CDD" id="cd16964">
    <property type="entry name" value="YqgF"/>
    <property type="match status" value="1"/>
</dbReference>
<dbReference type="GO" id="GO:0016788">
    <property type="term" value="F:hydrolase activity, acting on ester bonds"/>
    <property type="evidence" value="ECO:0007669"/>
    <property type="project" value="UniProtKB-UniRule"/>
</dbReference>